<gene>
    <name evidence="7" type="ORF">POTOM_023014</name>
</gene>
<name>A0A8X8D0G8_POPTO</name>
<proteinExistence type="inferred from homology"/>
<comment type="caution">
    <text evidence="7">The sequence shown here is derived from an EMBL/GenBank/DDBJ whole genome shotgun (WGS) entry which is preliminary data.</text>
</comment>
<keyword evidence="5" id="KW-0472">Membrane</keyword>
<evidence type="ECO:0000313" key="8">
    <source>
        <dbReference type="Proteomes" id="UP000886885"/>
    </source>
</evidence>
<dbReference type="OrthoDB" id="448427at2759"/>
<sequence>MICTIPLDTAKVRLQLQKSAVAGDGLALPKYRGMLGTVATIGMEEGLSALWKGIVPGLHRQCVFGGLRLGLYEPVGFQLLLRPRPAKPHLIHESTH</sequence>
<dbReference type="Proteomes" id="UP000886885">
    <property type="component" value="Chromosome 6A"/>
</dbReference>
<accession>A0A8X8D0G8</accession>
<feature type="repeat" description="Solcar" evidence="5">
    <location>
        <begin position="1"/>
        <end position="78"/>
    </location>
</feature>
<evidence type="ECO:0000256" key="1">
    <source>
        <dbReference type="ARBA" id="ARBA00006375"/>
    </source>
</evidence>
<dbReference type="GO" id="GO:0016020">
    <property type="term" value="C:membrane"/>
    <property type="evidence" value="ECO:0007669"/>
    <property type="project" value="UniProtKB-UniRule"/>
</dbReference>
<dbReference type="AlphaFoldDB" id="A0A8X8D0G8"/>
<evidence type="ECO:0000256" key="5">
    <source>
        <dbReference type="PROSITE-ProRule" id="PRU00282"/>
    </source>
</evidence>
<reference evidence="7" key="1">
    <citation type="journal article" date="2020" name="bioRxiv">
        <title>Hybrid origin of Populus tomentosa Carr. identified through genome sequencing and phylogenomic analysis.</title>
        <authorList>
            <person name="An X."/>
            <person name="Gao K."/>
            <person name="Chen Z."/>
            <person name="Li J."/>
            <person name="Yang X."/>
            <person name="Yang X."/>
            <person name="Zhou J."/>
            <person name="Guo T."/>
            <person name="Zhao T."/>
            <person name="Huang S."/>
            <person name="Miao D."/>
            <person name="Khan W.U."/>
            <person name="Rao P."/>
            <person name="Ye M."/>
            <person name="Lei B."/>
            <person name="Liao W."/>
            <person name="Wang J."/>
            <person name="Ji L."/>
            <person name="Li Y."/>
            <person name="Guo B."/>
            <person name="Mustafa N.S."/>
            <person name="Li S."/>
            <person name="Yun Q."/>
            <person name="Keller S.R."/>
            <person name="Mao J."/>
            <person name="Zhang R."/>
            <person name="Strauss S.H."/>
        </authorList>
    </citation>
    <scope>NUCLEOTIDE SEQUENCE</scope>
    <source>
        <strain evidence="7">GM15</strain>
        <tissue evidence="7">Leaf</tissue>
    </source>
</reference>
<comment type="similarity">
    <text evidence="1 6">Belongs to the mitochondrial carrier (TC 2.A.29) family.</text>
</comment>
<evidence type="ECO:0000256" key="6">
    <source>
        <dbReference type="RuleBase" id="RU000488"/>
    </source>
</evidence>
<keyword evidence="4" id="KW-1133">Transmembrane helix</keyword>
<dbReference type="PROSITE" id="PS50920">
    <property type="entry name" value="SOLCAR"/>
    <property type="match status" value="1"/>
</dbReference>
<evidence type="ECO:0000313" key="7">
    <source>
        <dbReference type="EMBL" id="KAG6771634.1"/>
    </source>
</evidence>
<keyword evidence="5 6" id="KW-0812">Transmembrane</keyword>
<keyword evidence="8" id="KW-1185">Reference proteome</keyword>
<protein>
    <submittedName>
        <fullName evidence="7">Uncharacterized protein</fullName>
    </submittedName>
</protein>
<dbReference type="InterPro" id="IPR050391">
    <property type="entry name" value="Mito_Metabolite_Transporter"/>
</dbReference>
<keyword evidence="3" id="KW-0677">Repeat</keyword>
<dbReference type="EMBL" id="JAAWWB010000011">
    <property type="protein sequence ID" value="KAG6771634.1"/>
    <property type="molecule type" value="Genomic_DNA"/>
</dbReference>
<organism evidence="7 8">
    <name type="scientific">Populus tomentosa</name>
    <name type="common">Chinese white poplar</name>
    <dbReference type="NCBI Taxonomy" id="118781"/>
    <lineage>
        <taxon>Eukaryota</taxon>
        <taxon>Viridiplantae</taxon>
        <taxon>Streptophyta</taxon>
        <taxon>Embryophyta</taxon>
        <taxon>Tracheophyta</taxon>
        <taxon>Spermatophyta</taxon>
        <taxon>Magnoliopsida</taxon>
        <taxon>eudicotyledons</taxon>
        <taxon>Gunneridae</taxon>
        <taxon>Pentapetalae</taxon>
        <taxon>rosids</taxon>
        <taxon>fabids</taxon>
        <taxon>Malpighiales</taxon>
        <taxon>Salicaceae</taxon>
        <taxon>Saliceae</taxon>
        <taxon>Populus</taxon>
    </lineage>
</organism>
<dbReference type="PANTHER" id="PTHR45618">
    <property type="entry name" value="MITOCHONDRIAL DICARBOXYLATE CARRIER-RELATED"/>
    <property type="match status" value="1"/>
</dbReference>
<evidence type="ECO:0000256" key="2">
    <source>
        <dbReference type="ARBA" id="ARBA00022448"/>
    </source>
</evidence>
<evidence type="ECO:0000256" key="4">
    <source>
        <dbReference type="ARBA" id="ARBA00022989"/>
    </source>
</evidence>
<keyword evidence="2 6" id="KW-0813">Transport</keyword>
<dbReference type="InterPro" id="IPR018108">
    <property type="entry name" value="MCP_transmembrane"/>
</dbReference>
<dbReference type="Pfam" id="PF00153">
    <property type="entry name" value="Mito_carr"/>
    <property type="match status" value="1"/>
</dbReference>
<evidence type="ECO:0000256" key="3">
    <source>
        <dbReference type="ARBA" id="ARBA00022737"/>
    </source>
</evidence>